<dbReference type="Gene3D" id="1.10.8.260">
    <property type="entry name" value="HI0933 insert domain-like"/>
    <property type="match status" value="1"/>
</dbReference>
<dbReference type="InterPro" id="IPR055178">
    <property type="entry name" value="RsdA/BaiN/AoA(So)-like_dom"/>
</dbReference>
<evidence type="ECO:0000256" key="1">
    <source>
        <dbReference type="ARBA" id="ARBA00001974"/>
    </source>
</evidence>
<dbReference type="KEGG" id="ala:BFG52_01860"/>
<comment type="cofactor">
    <cofactor evidence="1">
        <name>FAD</name>
        <dbReference type="ChEBI" id="CHEBI:57692"/>
    </cofactor>
</comment>
<reference evidence="6 7" key="1">
    <citation type="submission" date="2016-08" db="EMBL/GenBank/DDBJ databases">
        <authorList>
            <person name="Seilhamer J.J."/>
        </authorList>
    </citation>
    <scope>NUCLEOTIDE SEQUENCE [LARGE SCALE GENOMIC DNA]</scope>
    <source>
        <strain evidence="6 7">BRTC-1</strain>
    </source>
</reference>
<dbReference type="EMBL" id="CP016895">
    <property type="protein sequence ID" value="AOA57221.1"/>
    <property type="molecule type" value="Genomic_DNA"/>
</dbReference>
<dbReference type="InterPro" id="IPR036188">
    <property type="entry name" value="FAD/NAD-bd_sf"/>
</dbReference>
<dbReference type="PANTHER" id="PTHR42887:SF1">
    <property type="entry name" value="BLR3961 PROTEIN"/>
    <property type="match status" value="1"/>
</dbReference>
<evidence type="ECO:0000256" key="2">
    <source>
        <dbReference type="ARBA" id="ARBA00022630"/>
    </source>
</evidence>
<evidence type="ECO:0000313" key="6">
    <source>
        <dbReference type="EMBL" id="AOA57221.1"/>
    </source>
</evidence>
<dbReference type="Gene3D" id="3.50.50.60">
    <property type="entry name" value="FAD/NAD(P)-binding domain"/>
    <property type="match status" value="1"/>
</dbReference>
<dbReference type="STRING" id="1789224.BFG52_01860"/>
<dbReference type="NCBIfam" id="TIGR00275">
    <property type="entry name" value="aminoacetone oxidase family FAD-binding enzyme"/>
    <property type="match status" value="1"/>
</dbReference>
<dbReference type="InterPro" id="IPR023166">
    <property type="entry name" value="BaiN-like_dom_sf"/>
</dbReference>
<dbReference type="SUPFAM" id="SSF51905">
    <property type="entry name" value="FAD/NAD(P)-binding domain"/>
    <property type="match status" value="1"/>
</dbReference>
<dbReference type="Pfam" id="PF03486">
    <property type="entry name" value="HI0933_like"/>
    <property type="match status" value="1"/>
</dbReference>
<dbReference type="RefSeq" id="WP_067551854.1">
    <property type="nucleotide sequence ID" value="NZ_CP016895.1"/>
</dbReference>
<dbReference type="OrthoDB" id="5288829at2"/>
<keyword evidence="3" id="KW-0274">FAD</keyword>
<dbReference type="Pfam" id="PF22780">
    <property type="entry name" value="HI0933_like_1st"/>
    <property type="match status" value="1"/>
</dbReference>
<protein>
    <submittedName>
        <fullName evidence="6">Flavoprotein</fullName>
    </submittedName>
</protein>
<keyword evidence="2" id="KW-0285">Flavoprotein</keyword>
<evidence type="ECO:0000259" key="4">
    <source>
        <dbReference type="Pfam" id="PF03486"/>
    </source>
</evidence>
<dbReference type="SUPFAM" id="SSF160996">
    <property type="entry name" value="HI0933 insert domain-like"/>
    <property type="match status" value="1"/>
</dbReference>
<dbReference type="Gene3D" id="2.40.30.10">
    <property type="entry name" value="Translation factors"/>
    <property type="match status" value="1"/>
</dbReference>
<evidence type="ECO:0000313" key="7">
    <source>
        <dbReference type="Proteomes" id="UP000093391"/>
    </source>
</evidence>
<evidence type="ECO:0000259" key="5">
    <source>
        <dbReference type="Pfam" id="PF22780"/>
    </source>
</evidence>
<evidence type="ECO:0000256" key="3">
    <source>
        <dbReference type="ARBA" id="ARBA00022827"/>
    </source>
</evidence>
<dbReference type="InterPro" id="IPR004792">
    <property type="entry name" value="BaiN-like"/>
</dbReference>
<gene>
    <name evidence="6" type="ORF">BFG52_01860</name>
</gene>
<dbReference type="PANTHER" id="PTHR42887">
    <property type="entry name" value="OS12G0638800 PROTEIN"/>
    <property type="match status" value="1"/>
</dbReference>
<dbReference type="InterPro" id="IPR022460">
    <property type="entry name" value="Flavoprotein_PP4765"/>
</dbReference>
<accession>A0A1B2LWA3</accession>
<feature type="domain" description="RsdA/BaiN/AoA(So)-like Rossmann fold-like" evidence="4">
    <location>
        <begin position="8"/>
        <end position="397"/>
    </location>
</feature>
<organism evidence="6 7">
    <name type="scientific">Acinetobacter larvae</name>
    <dbReference type="NCBI Taxonomy" id="1789224"/>
    <lineage>
        <taxon>Bacteria</taxon>
        <taxon>Pseudomonadati</taxon>
        <taxon>Pseudomonadota</taxon>
        <taxon>Gammaproteobacteria</taxon>
        <taxon>Moraxellales</taxon>
        <taxon>Moraxellaceae</taxon>
        <taxon>Acinetobacter</taxon>
    </lineage>
</organism>
<feature type="domain" description="RsdA/BaiN/AoA(So)-like insert" evidence="5">
    <location>
        <begin position="197"/>
        <end position="345"/>
    </location>
</feature>
<name>A0A1B2LWA3_9GAMM</name>
<keyword evidence="7" id="KW-1185">Reference proteome</keyword>
<sequence length="416" mass="45753">MLPKAQARIAIVGAGPAGLMAAEQLAATGQYQVVVYEQKPSAARKFLMAGKTGLNISHAEAQESFIQRYDQAEWLAPWLRRWDAAWIQRWMHSLGVEAYTGSSGRIFPKEMKAAPLLRAWLARLTQQGVTFHYRHQVLKLTGNSLTLLNHQQPHSQQQCLSFDAIILACGAVSWPQLGSDGAWQSWLPAAQRQPFVASNAGVDYAWSPHMQPIFGQPLKRVAAWVAGTEASMGDIVISHYGLESGLIYKYNRALRLQLQQTQQMQLYLDLLPDLSRAQLIEKLRAKPKQSLSNLWRKAGLDRVKAALVRECVDKTIWHDAVALAAQIKALPIALTGFRPIAEAISCAGGVKRDALTDNLGLKHDPAVFCCGEMLDWDAPTGGYLLTACFATGHAAAQGVITYLNTLAADHAVHCEE</sequence>
<dbReference type="InterPro" id="IPR057661">
    <property type="entry name" value="RsdA/BaiN/AoA(So)_Rossmann"/>
</dbReference>
<dbReference type="AlphaFoldDB" id="A0A1B2LWA3"/>
<dbReference type="PRINTS" id="PR00419">
    <property type="entry name" value="ADXRDTASE"/>
</dbReference>
<dbReference type="NCBIfam" id="TIGR03862">
    <property type="entry name" value="flavo_PP4765"/>
    <property type="match status" value="1"/>
</dbReference>
<proteinExistence type="predicted"/>
<dbReference type="Proteomes" id="UP000093391">
    <property type="component" value="Chromosome"/>
</dbReference>